<evidence type="ECO:0000256" key="8">
    <source>
        <dbReference type="ARBA" id="ARBA00022989"/>
    </source>
</evidence>
<dbReference type="GO" id="GO:0071555">
    <property type="term" value="P:cell wall organization"/>
    <property type="evidence" value="ECO:0007669"/>
    <property type="project" value="UniProtKB-KW"/>
</dbReference>
<evidence type="ECO:0000259" key="12">
    <source>
        <dbReference type="Pfam" id="PF00912"/>
    </source>
</evidence>
<comment type="subcellular location">
    <subcellularLocation>
        <location evidence="11">Cell inner membrane</location>
        <topology evidence="11">Single-pass membrane protein</topology>
    </subcellularLocation>
</comment>
<evidence type="ECO:0000256" key="4">
    <source>
        <dbReference type="ARBA" id="ARBA00022679"/>
    </source>
</evidence>
<protein>
    <recommendedName>
        <fullName evidence="11">Biosynthetic peptidoglycan transglycosylase</fullName>
        <ecNumber evidence="11">2.4.99.28</ecNumber>
    </recommendedName>
    <alternativeName>
        <fullName evidence="11">Glycan polymerase</fullName>
    </alternativeName>
    <alternativeName>
        <fullName evidence="11">Peptidoglycan glycosyltransferase MtgA</fullName>
        <shortName evidence="11">PGT</shortName>
    </alternativeName>
</protein>
<proteinExistence type="inferred from homology"/>
<dbReference type="EMBL" id="JAAGOH010000031">
    <property type="protein sequence ID" value="NDY93277.1"/>
    <property type="molecule type" value="Genomic_DNA"/>
</dbReference>
<dbReference type="InterPro" id="IPR036950">
    <property type="entry name" value="PBP_transglycosylase"/>
</dbReference>
<evidence type="ECO:0000256" key="2">
    <source>
        <dbReference type="ARBA" id="ARBA00022519"/>
    </source>
</evidence>
<dbReference type="InterPro" id="IPR011812">
    <property type="entry name" value="Pep_trsgly"/>
</dbReference>
<dbReference type="HAMAP" id="MF_00766">
    <property type="entry name" value="PGT_MtgA"/>
    <property type="match status" value="1"/>
</dbReference>
<keyword evidence="9 11" id="KW-0472">Membrane</keyword>
<comment type="similarity">
    <text evidence="11">Belongs to the glycosyltransferase 51 family.</text>
</comment>
<keyword evidence="8 11" id="KW-1133">Transmembrane helix</keyword>
<evidence type="ECO:0000313" key="14">
    <source>
        <dbReference type="Proteomes" id="UP000484255"/>
    </source>
</evidence>
<gene>
    <name evidence="11" type="primary">mtgA</name>
    <name evidence="13" type="ORF">G3A44_18960</name>
</gene>
<evidence type="ECO:0000256" key="3">
    <source>
        <dbReference type="ARBA" id="ARBA00022676"/>
    </source>
</evidence>
<evidence type="ECO:0000256" key="9">
    <source>
        <dbReference type="ARBA" id="ARBA00023136"/>
    </source>
</evidence>
<dbReference type="Pfam" id="PF00912">
    <property type="entry name" value="Transgly"/>
    <property type="match status" value="2"/>
</dbReference>
<feature type="domain" description="Glycosyl transferase family 51" evidence="12">
    <location>
        <begin position="147"/>
        <end position="262"/>
    </location>
</feature>
<keyword evidence="2 11" id="KW-0997">Cell inner membrane</keyword>
<dbReference type="GO" id="GO:0009252">
    <property type="term" value="P:peptidoglycan biosynthetic process"/>
    <property type="evidence" value="ECO:0007669"/>
    <property type="project" value="UniProtKB-UniRule"/>
</dbReference>
<dbReference type="PANTHER" id="PTHR30400:SF0">
    <property type="entry name" value="BIOSYNTHETIC PEPTIDOGLYCAN TRANSGLYCOSYLASE"/>
    <property type="match status" value="1"/>
</dbReference>
<dbReference type="RefSeq" id="WP_163459322.1">
    <property type="nucleotide sequence ID" value="NZ_JAAGOH010000031.1"/>
</dbReference>
<evidence type="ECO:0000256" key="5">
    <source>
        <dbReference type="ARBA" id="ARBA00022692"/>
    </source>
</evidence>
<comment type="function">
    <text evidence="11">Peptidoglycan polymerase that catalyzes glycan chain elongation from lipid-linked precursors.</text>
</comment>
<dbReference type="Proteomes" id="UP000484255">
    <property type="component" value="Unassembled WGS sequence"/>
</dbReference>
<organism evidence="13 14">
    <name type="scientific">Ideonella livida</name>
    <dbReference type="NCBI Taxonomy" id="2707176"/>
    <lineage>
        <taxon>Bacteria</taxon>
        <taxon>Pseudomonadati</taxon>
        <taxon>Pseudomonadota</taxon>
        <taxon>Betaproteobacteria</taxon>
        <taxon>Burkholderiales</taxon>
        <taxon>Sphaerotilaceae</taxon>
        <taxon>Ideonella</taxon>
    </lineage>
</organism>
<dbReference type="GO" id="GO:0008955">
    <property type="term" value="F:peptidoglycan glycosyltransferase activity"/>
    <property type="evidence" value="ECO:0007669"/>
    <property type="project" value="UniProtKB-UniRule"/>
</dbReference>
<keyword evidence="7 11" id="KW-0573">Peptidoglycan synthesis</keyword>
<evidence type="ECO:0000256" key="1">
    <source>
        <dbReference type="ARBA" id="ARBA00022475"/>
    </source>
</evidence>
<dbReference type="InterPro" id="IPR023346">
    <property type="entry name" value="Lysozyme-like_dom_sf"/>
</dbReference>
<accession>A0A7C9PJ29</accession>
<dbReference type="UniPathway" id="UPA00219"/>
<feature type="domain" description="Glycosyl transferase family 51" evidence="12">
    <location>
        <begin position="68"/>
        <end position="117"/>
    </location>
</feature>
<keyword evidence="1 11" id="KW-1003">Cell membrane</keyword>
<dbReference type="EC" id="2.4.99.28" evidence="11"/>
<dbReference type="Gene3D" id="1.10.3810.10">
    <property type="entry name" value="Biosynthetic peptidoglycan transglycosylase-like"/>
    <property type="match status" value="1"/>
</dbReference>
<keyword evidence="6 11" id="KW-0133">Cell shape</keyword>
<evidence type="ECO:0000313" key="13">
    <source>
        <dbReference type="EMBL" id="NDY93277.1"/>
    </source>
</evidence>
<keyword evidence="5 11" id="KW-0812">Transmembrane</keyword>
<dbReference type="GO" id="GO:0016763">
    <property type="term" value="F:pentosyltransferase activity"/>
    <property type="evidence" value="ECO:0007669"/>
    <property type="project" value="InterPro"/>
</dbReference>
<dbReference type="AlphaFoldDB" id="A0A7C9PJ29"/>
<comment type="caution">
    <text evidence="13">The sequence shown here is derived from an EMBL/GenBank/DDBJ whole genome shotgun (WGS) entry which is preliminary data.</text>
</comment>
<keyword evidence="3 11" id="KW-0328">Glycosyltransferase</keyword>
<name>A0A7C9PJ29_9BURK</name>
<keyword evidence="14" id="KW-1185">Reference proteome</keyword>
<dbReference type="SUPFAM" id="SSF53955">
    <property type="entry name" value="Lysozyme-like"/>
    <property type="match status" value="1"/>
</dbReference>
<dbReference type="InterPro" id="IPR001264">
    <property type="entry name" value="Glyco_trans_51"/>
</dbReference>
<dbReference type="GO" id="GO:0009274">
    <property type="term" value="C:peptidoglycan-based cell wall"/>
    <property type="evidence" value="ECO:0007669"/>
    <property type="project" value="InterPro"/>
</dbReference>
<dbReference type="GO" id="GO:0005886">
    <property type="term" value="C:plasma membrane"/>
    <property type="evidence" value="ECO:0007669"/>
    <property type="project" value="UniProtKB-SubCell"/>
</dbReference>
<evidence type="ECO:0000256" key="6">
    <source>
        <dbReference type="ARBA" id="ARBA00022960"/>
    </source>
</evidence>
<keyword evidence="4 11" id="KW-0808">Transferase</keyword>
<dbReference type="PANTHER" id="PTHR30400">
    <property type="entry name" value="MONOFUNCTIONAL BIOSYNTHETIC PEPTIDOGLYCAN TRANSGLYCOSYLASE"/>
    <property type="match status" value="1"/>
</dbReference>
<dbReference type="GO" id="GO:0008360">
    <property type="term" value="P:regulation of cell shape"/>
    <property type="evidence" value="ECO:0007669"/>
    <property type="project" value="UniProtKB-KW"/>
</dbReference>
<evidence type="ECO:0000256" key="7">
    <source>
        <dbReference type="ARBA" id="ARBA00022984"/>
    </source>
</evidence>
<keyword evidence="10 11" id="KW-0961">Cell wall biogenesis/degradation</keyword>
<reference evidence="13 14" key="1">
    <citation type="submission" date="2020-02" db="EMBL/GenBank/DDBJ databases">
        <title>Ideonella bacterium strain TBM-1.</title>
        <authorList>
            <person name="Chen W.-M."/>
        </authorList>
    </citation>
    <scope>NUCLEOTIDE SEQUENCE [LARGE SCALE GENOMIC DNA]</scope>
    <source>
        <strain evidence="13 14">TBM-1</strain>
    </source>
</reference>
<evidence type="ECO:0000256" key="10">
    <source>
        <dbReference type="ARBA" id="ARBA00023316"/>
    </source>
</evidence>
<sequence>MAATASAGRLRQQLLDLGGLLLVCVLALQLFFVARIALMAAVDPQSTAFERSEAWRLLRQGQLGGQRPWKQQWVPETQLPRSLRQAVIASEDANFAQHGGVEWDAIRSAWDRNRRAEARAEKANQLAEERAARAGKALDPARQRVPKVVGGSTISQQLAKNLFLSGERTPLRKGQELVLTYLLEGLLDKRRILTLYLNHVELGEGVFGAEAAARHYFRQGASQLSPAQSARLAVMLPAPKRFEKNPGSAYVSGRTASVLARMAGADLP</sequence>
<evidence type="ECO:0000256" key="11">
    <source>
        <dbReference type="HAMAP-Rule" id="MF_00766"/>
    </source>
</evidence>
<comment type="pathway">
    <text evidence="11">Cell wall biogenesis; peptidoglycan biosynthesis.</text>
</comment>
<feature type="transmembrane region" description="Helical" evidence="11">
    <location>
        <begin position="20"/>
        <end position="42"/>
    </location>
</feature>
<comment type="catalytic activity">
    <reaction evidence="11">
        <text>[GlcNAc-(1-&gt;4)-Mur2Ac(oyl-L-Ala-gamma-D-Glu-L-Lys-D-Ala-D-Ala)](n)-di-trans,octa-cis-undecaprenyl diphosphate + beta-D-GlcNAc-(1-&gt;4)-Mur2Ac(oyl-L-Ala-gamma-D-Glu-L-Lys-D-Ala-D-Ala)-di-trans,octa-cis-undecaprenyl diphosphate = [GlcNAc-(1-&gt;4)-Mur2Ac(oyl-L-Ala-gamma-D-Glu-L-Lys-D-Ala-D-Ala)](n+1)-di-trans,octa-cis-undecaprenyl diphosphate + di-trans,octa-cis-undecaprenyl diphosphate + H(+)</text>
        <dbReference type="Rhea" id="RHEA:23708"/>
        <dbReference type="Rhea" id="RHEA-COMP:9602"/>
        <dbReference type="Rhea" id="RHEA-COMP:9603"/>
        <dbReference type="ChEBI" id="CHEBI:15378"/>
        <dbReference type="ChEBI" id="CHEBI:58405"/>
        <dbReference type="ChEBI" id="CHEBI:60033"/>
        <dbReference type="ChEBI" id="CHEBI:78435"/>
        <dbReference type="EC" id="2.4.99.28"/>
    </reaction>
</comment>